<name>A0A2S5B4F7_9BASI</name>
<reference evidence="3 4" key="1">
    <citation type="journal article" date="2018" name="Front. Microbiol.">
        <title>Prospects for Fungal Bioremediation of Acidic Radioactive Waste Sites: Characterization and Genome Sequence of Rhodotorula taiwanensis MD1149.</title>
        <authorList>
            <person name="Tkavc R."/>
            <person name="Matrosova V.Y."/>
            <person name="Grichenko O.E."/>
            <person name="Gostincar C."/>
            <person name="Volpe R.P."/>
            <person name="Klimenkova P."/>
            <person name="Gaidamakova E.K."/>
            <person name="Zhou C.E."/>
            <person name="Stewart B.J."/>
            <person name="Lyman M.G."/>
            <person name="Malfatti S.A."/>
            <person name="Rubinfeld B."/>
            <person name="Courtot M."/>
            <person name="Singh J."/>
            <person name="Dalgard C.L."/>
            <person name="Hamilton T."/>
            <person name="Frey K.G."/>
            <person name="Gunde-Cimerman N."/>
            <person name="Dugan L."/>
            <person name="Daly M.J."/>
        </authorList>
    </citation>
    <scope>NUCLEOTIDE SEQUENCE [LARGE SCALE GENOMIC DNA]</scope>
    <source>
        <strain evidence="3 4">MD1149</strain>
    </source>
</reference>
<dbReference type="Proteomes" id="UP000237144">
    <property type="component" value="Unassembled WGS sequence"/>
</dbReference>
<feature type="region of interest" description="Disordered" evidence="1">
    <location>
        <begin position="1427"/>
        <end position="1459"/>
    </location>
</feature>
<dbReference type="PANTHER" id="PTHR48125:SF10">
    <property type="entry name" value="OS12G0136300 PROTEIN"/>
    <property type="match status" value="1"/>
</dbReference>
<feature type="domain" description="UBA" evidence="2">
    <location>
        <begin position="1366"/>
        <end position="1406"/>
    </location>
</feature>
<dbReference type="SUPFAM" id="SSF46934">
    <property type="entry name" value="UBA-like"/>
    <property type="match status" value="1"/>
</dbReference>
<feature type="region of interest" description="Disordered" evidence="1">
    <location>
        <begin position="1930"/>
        <end position="1954"/>
    </location>
</feature>
<gene>
    <name evidence="3" type="ORF">BMF94_5318</name>
</gene>
<feature type="compositionally biased region" description="Basic and acidic residues" evidence="1">
    <location>
        <begin position="216"/>
        <end position="225"/>
    </location>
</feature>
<dbReference type="EMBL" id="PJQD01000075">
    <property type="protein sequence ID" value="POY71625.1"/>
    <property type="molecule type" value="Genomic_DNA"/>
</dbReference>
<feature type="region of interest" description="Disordered" evidence="1">
    <location>
        <begin position="1837"/>
        <end position="1859"/>
    </location>
</feature>
<feature type="compositionally biased region" description="Basic and acidic residues" evidence="1">
    <location>
        <begin position="801"/>
        <end position="814"/>
    </location>
</feature>
<dbReference type="OrthoDB" id="8068875at2759"/>
<feature type="region of interest" description="Disordered" evidence="1">
    <location>
        <begin position="205"/>
        <end position="285"/>
    </location>
</feature>
<dbReference type="SMART" id="SM00165">
    <property type="entry name" value="UBA"/>
    <property type="match status" value="1"/>
</dbReference>
<accession>A0A2S5B4F7</accession>
<feature type="region of interest" description="Disordered" evidence="1">
    <location>
        <begin position="2183"/>
        <end position="2297"/>
    </location>
</feature>
<dbReference type="InterPro" id="IPR010309">
    <property type="entry name" value="E3_Ub_ligase_DUF908"/>
</dbReference>
<dbReference type="InterPro" id="IPR010314">
    <property type="entry name" value="E3_Ub_ligase_DUF913"/>
</dbReference>
<protein>
    <recommendedName>
        <fullName evidence="2">UBA domain-containing protein</fullName>
    </recommendedName>
</protein>
<feature type="compositionally biased region" description="Low complexity" evidence="1">
    <location>
        <begin position="270"/>
        <end position="281"/>
    </location>
</feature>
<sequence>MARLKRQPKKGGSAHPGIAKFIQQLQDVQQHELPALLEPLLQSGWQWPRTDMQHWIHPLNRFDEILESVVRDYDLGSMQHAQTNDFTPRTKELLLSVLAFQKLLLENSTNRKIFNGFDRINDLLHTSDITVLLATLRLALRPAQQYSSYNSSLSSIAFSDKRLLSLAQPWGTREHGIDLVKTAQDGALEIPLEMQEPEWQFYRKADPAAASSETATEEKAAGHEMEVEEPAASTSAGLSTPAPPRRTASFAPHLQTPSRETPSTPGLVGTPATPAAPSAVAADKDKPQEGLATIHLPNLRTTTKSAVDILLDLVETHHVPEADRLDLFQRIRIGKALCSSDAHERQQLLVVRLLALAVFSHAQSEQVAQLKIFLYEPDVIAQVAELVHPETELPIGIKSVALYALEAFARYKGKTAEVASALNASVSHGVLMELVRKTAADLDSDAPETTAEFIDALFIILTFFNMHQSIGQMAIGAGIINVLLDFVKISHRGHLQMIAANKAIVILDGFLYGYTNAFTAFIAADGLNALIGRIQSEVDGAIEQYREEADKLEISVTENSTGLLTFQQGTLLKSILRAVHRLMTTSGTTEGLRNLIDTSLLGSVKKVIEHRFVFGPQVFSLVTNIAATFVHNEPTSLATLQEAKVPDALYDSLERAIPASNDVLQAVPNAIGAFCLNQAGLDHFLKRDLIAKYFGIFTSPAHFELLRDRDSAVNLGAAIDELVRHHPTLKTKILDVIFDILREFKRMGAAFVPPAGEQGYGLLPASTSTAEAAAGPAAIEDVAMTEGTPSGDLSGTSEDDQVAKDQKKAADEEKVKDNEVTNAIDVFGRFLEGLFQNIGHVQDFVDHADKAFDLLLDLLELPCSPAIVLKNGGFSSIVAIFRISTETKAPEALTAILARTEKWLDATKWFWESDDTQDGDRKSTLAAMVHPSADAFEAQQKRFRDLTILLSHVTLLSDVFTNLSYAHGKAATAILSVFTVKGPQSEILERIGKVYRSCLWENVSIRPTSFWSGEASKAATEQLVKDAPPEPAPTPAVAVARERQQEQAAEVAAREVISTPATPDSPNIKLVQDVVQAFTRMTLPLYQTIVKLLVHRRTPDASHRKVSRAVAEKIARFMRDTLAWPEAKDLPANLAYSAQSLVLITKTLVDERPNSLQTLLLRQFVLIGGFDAYIKLFNKLLAVSSEYFESAGESASTASPLIIPVFGALKTALDFLGRVTAQKTVFEATQTGLLISRESDPESVDYLDAPALLVRLRHDSLPALRSAWEQPWLRKCPQNVIRSLVSNLINVLKGEGEAPSEAPARPEGARMFDMQGAPLGGANSLLNALDAVFGGVVGEGAGGAGIIGGGPAAGGAARAPAAQAPALDQTRVTQLIDMGFPRLAAERALRRCRNNVPLATEYLLQHPDVVGAAIEEEARQLLEPAAATGDGDGAAEQDAGQPAQDGTAGDAAAGPSTDTAALAAAPTDVEQAATPANPAPSTSDVAMADAPAAEAAVPVIEAEMSDAAPARPSEPSADEMRASLKISRQEVAPHFVSRALELAEEYSDLVFDIKAVFGQINVDEDDRNATKSLKALLDDLRARASANGDDEPAAAAARLRLIALLATDAAFRETVEPLREDIMAVAMVFQAKYAALAPARDGRPIWLAPFMLVADAMLSISSVPVKIDILAELDEAAAPVAKQQGPSWVEERKKLFETAVDLLDKGVSTREIFISTLRLLLFLTRDAEFAALFIERGGPRTLVTTFAVEAPETKNCQSYATMILRHLVEEKALLKPMMEREIEAWFAGTRSKVADASGFVRGVGAIAYRDFDAFLEAATSTVKLVQADAPAHYHITLQRDPAQQGKPVDTEELKSPLGQDAATEGADVGMQDAGAATKGGAKAGLSPASSTTESVVHLLMQQALDLVKPALAPIPPAAVSKPAEAAAEGSAVVAGASPEGNASEPAPKKDAKDAHVPADVPLGDFYQSAFSLATLAELVASYSSCKSAFFTFSTRKGASKEAVAGRSRSSFLYFLLSELVPTSCLVPNADFDSKRIASMWGWASLVLVGLCYDATAASLGHGGDKDLAADITFVRKAVLDAVARAFRDAMSSNEPTEVRYSRLASLSDLCHRLLTARPFPSVGRTHSETSMLLAKLMLEKNFAVILTNALAEVDLNFPHVNQLINAILRPLENLTKIATKLGRAKGAQGGSGASKKREMQDLLSSDEDSSMLSGDDSESDESGSEGEAQDQAAADLYRHSALGMYEGELEQGHGEEYMSGDEDAFDDDDEMMEEMDDFDGSDVSDASDDDDDDEVSL</sequence>
<dbReference type="STRING" id="741276.A0A2S5B4F7"/>
<evidence type="ECO:0000256" key="1">
    <source>
        <dbReference type="SAM" id="MobiDB-lite"/>
    </source>
</evidence>
<feature type="compositionally biased region" description="Polar residues" evidence="1">
    <location>
        <begin position="255"/>
        <end position="264"/>
    </location>
</feature>
<dbReference type="CDD" id="cd14291">
    <property type="entry name" value="UBA1_NUB1_like"/>
    <property type="match status" value="1"/>
</dbReference>
<comment type="caution">
    <text evidence="3">The sequence shown here is derived from an EMBL/GenBank/DDBJ whole genome shotgun (WGS) entry which is preliminary data.</text>
</comment>
<dbReference type="InterPro" id="IPR015940">
    <property type="entry name" value="UBA"/>
</dbReference>
<evidence type="ECO:0000313" key="4">
    <source>
        <dbReference type="Proteomes" id="UP000237144"/>
    </source>
</evidence>
<evidence type="ECO:0000313" key="3">
    <source>
        <dbReference type="EMBL" id="POY71625.1"/>
    </source>
</evidence>
<dbReference type="Pfam" id="PF06012">
    <property type="entry name" value="DUF908"/>
    <property type="match status" value="1"/>
</dbReference>
<feature type="compositionally biased region" description="Polar residues" evidence="1">
    <location>
        <begin position="787"/>
        <end position="796"/>
    </location>
</feature>
<organism evidence="3 4">
    <name type="scientific">Rhodotorula taiwanensis</name>
    <dbReference type="NCBI Taxonomy" id="741276"/>
    <lineage>
        <taxon>Eukaryota</taxon>
        <taxon>Fungi</taxon>
        <taxon>Dikarya</taxon>
        <taxon>Basidiomycota</taxon>
        <taxon>Pucciniomycotina</taxon>
        <taxon>Microbotryomycetes</taxon>
        <taxon>Sporidiobolales</taxon>
        <taxon>Sporidiobolaceae</taxon>
        <taxon>Rhodotorula</taxon>
    </lineage>
</organism>
<feature type="compositionally biased region" description="Acidic residues" evidence="1">
    <location>
        <begin position="2204"/>
        <end position="2228"/>
    </location>
</feature>
<dbReference type="Pfam" id="PF06025">
    <property type="entry name" value="DUF913"/>
    <property type="match status" value="1"/>
</dbReference>
<proteinExistence type="predicted"/>
<evidence type="ECO:0000259" key="2">
    <source>
        <dbReference type="PROSITE" id="PS50030"/>
    </source>
</evidence>
<dbReference type="Gene3D" id="1.10.8.10">
    <property type="entry name" value="DNA helicase RuvA subunit, C-terminal domain"/>
    <property type="match status" value="1"/>
</dbReference>
<dbReference type="PANTHER" id="PTHR48125">
    <property type="entry name" value="LP07818P1"/>
    <property type="match status" value="1"/>
</dbReference>
<feature type="region of interest" description="Disordered" evidence="1">
    <location>
        <begin position="785"/>
        <end position="814"/>
    </location>
</feature>
<dbReference type="Pfam" id="PF22562">
    <property type="entry name" value="UBA_7"/>
    <property type="match status" value="1"/>
</dbReference>
<feature type="compositionally biased region" description="Acidic residues" evidence="1">
    <location>
        <begin position="2258"/>
        <end position="2297"/>
    </location>
</feature>
<keyword evidence="4" id="KW-1185">Reference proteome</keyword>
<dbReference type="PROSITE" id="PS50030">
    <property type="entry name" value="UBA"/>
    <property type="match status" value="1"/>
</dbReference>
<dbReference type="InterPro" id="IPR009060">
    <property type="entry name" value="UBA-like_sf"/>
</dbReference>